<comment type="caution">
    <text evidence="5">The sequence shown here is derived from an EMBL/GenBank/DDBJ whole genome shotgun (WGS) entry which is preliminary data.</text>
</comment>
<dbReference type="EMBL" id="VUOC01000004">
    <property type="protein sequence ID" value="KAA2238449.1"/>
    <property type="molecule type" value="Genomic_DNA"/>
</dbReference>
<keyword evidence="2" id="KW-0238">DNA-binding</keyword>
<dbReference type="AlphaFoldDB" id="A0A5B2VJP3"/>
<keyword evidence="1" id="KW-0805">Transcription regulation</keyword>
<gene>
    <name evidence="5" type="ORF">F0L74_19670</name>
</gene>
<dbReference type="PANTHER" id="PTHR43280">
    <property type="entry name" value="ARAC-FAMILY TRANSCRIPTIONAL REGULATOR"/>
    <property type="match status" value="1"/>
</dbReference>
<evidence type="ECO:0000256" key="2">
    <source>
        <dbReference type="ARBA" id="ARBA00023125"/>
    </source>
</evidence>
<dbReference type="InterPro" id="IPR018062">
    <property type="entry name" value="HTH_AraC-typ_CS"/>
</dbReference>
<dbReference type="InterPro" id="IPR009057">
    <property type="entry name" value="Homeodomain-like_sf"/>
</dbReference>
<dbReference type="RefSeq" id="WP_149839629.1">
    <property type="nucleotide sequence ID" value="NZ_VUOC01000004.1"/>
</dbReference>
<dbReference type="SUPFAM" id="SSF46689">
    <property type="entry name" value="Homeodomain-like"/>
    <property type="match status" value="2"/>
</dbReference>
<keyword evidence="3" id="KW-0804">Transcription</keyword>
<dbReference type="Proteomes" id="UP000324611">
    <property type="component" value="Unassembled WGS sequence"/>
</dbReference>
<evidence type="ECO:0000313" key="5">
    <source>
        <dbReference type="EMBL" id="KAA2238449.1"/>
    </source>
</evidence>
<protein>
    <submittedName>
        <fullName evidence="5">Helix-turn-helix transcriptional regulator</fullName>
    </submittedName>
</protein>
<organism evidence="5 6">
    <name type="scientific">Chitinophaga agrisoli</name>
    <dbReference type="NCBI Taxonomy" id="2607653"/>
    <lineage>
        <taxon>Bacteria</taxon>
        <taxon>Pseudomonadati</taxon>
        <taxon>Bacteroidota</taxon>
        <taxon>Chitinophagia</taxon>
        <taxon>Chitinophagales</taxon>
        <taxon>Chitinophagaceae</taxon>
        <taxon>Chitinophaga</taxon>
    </lineage>
</organism>
<sequence>MNHTISKSILREITPLTQSDCFMIFARTKQKFDFPLHYHEEFELNLILQAPGAQRIVGDHIDTIEAEELVLVGPNLSHGWFTHECKSKEITEITIQFHRDLFDDRLLRKNQLSFMRVMFEKAANGLLFSRDTIKQLTPRLLTLNQKTGFDSVLELMSILHDLSISRNMRTLSDSTFHKGLFNHNSRRIETAFEYMNNNYDKAISLTDVAKLVSMTEVSFSRFIKKCTGNTFIDSLNEIRLGHACRMLVNTTHAVAEISYKCGFNNISNFNRLFKKKKGCTPKMFRESLSSGTRTFI</sequence>
<dbReference type="SMART" id="SM00342">
    <property type="entry name" value="HTH_ARAC"/>
    <property type="match status" value="1"/>
</dbReference>
<dbReference type="PANTHER" id="PTHR43280:SF27">
    <property type="entry name" value="TRANSCRIPTIONAL REGULATOR MTLR"/>
    <property type="match status" value="1"/>
</dbReference>
<dbReference type="Gene3D" id="1.10.10.60">
    <property type="entry name" value="Homeodomain-like"/>
    <property type="match status" value="2"/>
</dbReference>
<proteinExistence type="predicted"/>
<dbReference type="PROSITE" id="PS01124">
    <property type="entry name" value="HTH_ARAC_FAMILY_2"/>
    <property type="match status" value="1"/>
</dbReference>
<reference evidence="5 6" key="1">
    <citation type="submission" date="2019-09" db="EMBL/GenBank/DDBJ databases">
        <title>Chitinophaga ginsengihumi sp. nov., isolated from soil of ginseng rhizosphere.</title>
        <authorList>
            <person name="Lee J."/>
        </authorList>
    </citation>
    <scope>NUCLEOTIDE SEQUENCE [LARGE SCALE GENOMIC DNA]</scope>
    <source>
        <strain evidence="5 6">BN140078</strain>
    </source>
</reference>
<dbReference type="GO" id="GO:0003700">
    <property type="term" value="F:DNA-binding transcription factor activity"/>
    <property type="evidence" value="ECO:0007669"/>
    <property type="project" value="InterPro"/>
</dbReference>
<dbReference type="PROSITE" id="PS00041">
    <property type="entry name" value="HTH_ARAC_FAMILY_1"/>
    <property type="match status" value="1"/>
</dbReference>
<evidence type="ECO:0000259" key="4">
    <source>
        <dbReference type="PROSITE" id="PS01124"/>
    </source>
</evidence>
<accession>A0A5B2VJP3</accession>
<keyword evidence="6" id="KW-1185">Reference proteome</keyword>
<dbReference type="Pfam" id="PF12833">
    <property type="entry name" value="HTH_18"/>
    <property type="match status" value="1"/>
</dbReference>
<dbReference type="InterPro" id="IPR020449">
    <property type="entry name" value="Tscrpt_reg_AraC-type_HTH"/>
</dbReference>
<dbReference type="InterPro" id="IPR018060">
    <property type="entry name" value="HTH_AraC"/>
</dbReference>
<dbReference type="PRINTS" id="PR00032">
    <property type="entry name" value="HTHARAC"/>
</dbReference>
<dbReference type="GO" id="GO:0043565">
    <property type="term" value="F:sequence-specific DNA binding"/>
    <property type="evidence" value="ECO:0007669"/>
    <property type="project" value="InterPro"/>
</dbReference>
<name>A0A5B2VJP3_9BACT</name>
<reference evidence="5 6" key="2">
    <citation type="submission" date="2019-09" db="EMBL/GenBank/DDBJ databases">
        <authorList>
            <person name="Jin C."/>
        </authorList>
    </citation>
    <scope>NUCLEOTIDE SEQUENCE [LARGE SCALE GENOMIC DNA]</scope>
    <source>
        <strain evidence="5 6">BN140078</strain>
    </source>
</reference>
<evidence type="ECO:0000256" key="1">
    <source>
        <dbReference type="ARBA" id="ARBA00023015"/>
    </source>
</evidence>
<evidence type="ECO:0000256" key="3">
    <source>
        <dbReference type="ARBA" id="ARBA00023163"/>
    </source>
</evidence>
<feature type="domain" description="HTH araC/xylS-type" evidence="4">
    <location>
        <begin position="189"/>
        <end position="287"/>
    </location>
</feature>
<evidence type="ECO:0000313" key="6">
    <source>
        <dbReference type="Proteomes" id="UP000324611"/>
    </source>
</evidence>